<feature type="chain" id="PRO_5031062602" description="SLH domain-containing protein" evidence="2">
    <location>
        <begin position="28"/>
        <end position="391"/>
    </location>
</feature>
<organism evidence="4 5">
    <name type="scientific">Bacillus benzoevorans</name>
    <dbReference type="NCBI Taxonomy" id="1456"/>
    <lineage>
        <taxon>Bacteria</taxon>
        <taxon>Bacillati</taxon>
        <taxon>Bacillota</taxon>
        <taxon>Bacilli</taxon>
        <taxon>Bacillales</taxon>
        <taxon>Bacillaceae</taxon>
        <taxon>Bacillus</taxon>
    </lineage>
</organism>
<dbReference type="Pfam" id="PF11738">
    <property type="entry name" value="DUF3298"/>
    <property type="match status" value="1"/>
</dbReference>
<gene>
    <name evidence="4" type="ORF">HNR53_001759</name>
</gene>
<feature type="domain" description="SLH" evidence="3">
    <location>
        <begin position="145"/>
        <end position="208"/>
    </location>
</feature>
<dbReference type="InterPro" id="IPR037126">
    <property type="entry name" value="PdaC/RsiV-like_sf"/>
</dbReference>
<protein>
    <recommendedName>
        <fullName evidence="3">SLH domain-containing protein</fullName>
    </recommendedName>
</protein>
<sequence>MRFLRKCICFVFVMALFIAGASLKTEAAVVFSDVPSGHWAEKEIYYLADLGVLKGKANGIFDKDAPVTREEAAAILVRAKGISTANVPNPGFSDVPKTHLFYKEIAAAVNAGWFAKSGKFNPKGQLKRVEMAKITNLAFGISGHVPVDWADMGADYWGYQYITPLLASGITSGYTATTFNPSAPVTRAQMAVFTARSMNPQFRLKIVSYPRKAADLVYYPQFIDMTGANDFTNLNQAMQQDGQLQAQNRKDVMELALEDVLMGQYYLYEVTYSLPRVDFDYISVVFDNYTYTGGAHPNQMRYSFNYDVKNAVFISLHELATKPGYESTIINKLNEMNHEHYEYAGGPASLDEIQFNFYLTRSNFVVYLNPYEFGAYAAGLREYAMPFSLIR</sequence>
<dbReference type="Gene3D" id="3.30.565.40">
    <property type="entry name" value="Fervidobacterium nodosum Rt17-B1 like"/>
    <property type="match status" value="1"/>
</dbReference>
<evidence type="ECO:0000256" key="2">
    <source>
        <dbReference type="SAM" id="SignalP"/>
    </source>
</evidence>
<keyword evidence="1 2" id="KW-0732">Signal</keyword>
<dbReference type="Proteomes" id="UP000531594">
    <property type="component" value="Unassembled WGS sequence"/>
</dbReference>
<proteinExistence type="predicted"/>
<feature type="signal peptide" evidence="2">
    <location>
        <begin position="1"/>
        <end position="27"/>
    </location>
</feature>
<dbReference type="InterPro" id="IPR021729">
    <property type="entry name" value="DUF3298"/>
</dbReference>
<dbReference type="Gene3D" id="3.90.640.20">
    <property type="entry name" value="Heat-shock cognate protein, ATPase"/>
    <property type="match status" value="1"/>
</dbReference>
<dbReference type="Pfam" id="PF13739">
    <property type="entry name" value="PdaC"/>
    <property type="match status" value="1"/>
</dbReference>
<dbReference type="InterPro" id="IPR001119">
    <property type="entry name" value="SLH_dom"/>
</dbReference>
<accession>A0A7X0HQW3</accession>
<evidence type="ECO:0000313" key="5">
    <source>
        <dbReference type="Proteomes" id="UP000531594"/>
    </source>
</evidence>
<dbReference type="PROSITE" id="PS51272">
    <property type="entry name" value="SLH"/>
    <property type="match status" value="2"/>
</dbReference>
<dbReference type="AlphaFoldDB" id="A0A7X0HQW3"/>
<dbReference type="Pfam" id="PF00395">
    <property type="entry name" value="SLH"/>
    <property type="match status" value="2"/>
</dbReference>
<comment type="caution">
    <text evidence="4">The sequence shown here is derived from an EMBL/GenBank/DDBJ whole genome shotgun (WGS) entry which is preliminary data.</text>
</comment>
<dbReference type="EMBL" id="JACHGK010000004">
    <property type="protein sequence ID" value="MBB6445149.1"/>
    <property type="molecule type" value="Genomic_DNA"/>
</dbReference>
<keyword evidence="5" id="KW-1185">Reference proteome</keyword>
<dbReference type="InterPro" id="IPR051465">
    <property type="entry name" value="Cell_Envelope_Struct_Comp"/>
</dbReference>
<dbReference type="RefSeq" id="WP_184524897.1">
    <property type="nucleotide sequence ID" value="NZ_JACHGK010000004.1"/>
</dbReference>
<evidence type="ECO:0000256" key="1">
    <source>
        <dbReference type="ARBA" id="ARBA00022729"/>
    </source>
</evidence>
<dbReference type="PANTHER" id="PTHR43308">
    <property type="entry name" value="OUTER MEMBRANE PROTEIN ALPHA-RELATED"/>
    <property type="match status" value="1"/>
</dbReference>
<reference evidence="4 5" key="1">
    <citation type="submission" date="2020-08" db="EMBL/GenBank/DDBJ databases">
        <title>Genomic Encyclopedia of Type Strains, Phase IV (KMG-IV): sequencing the most valuable type-strain genomes for metagenomic binning, comparative biology and taxonomic classification.</title>
        <authorList>
            <person name="Goeker M."/>
        </authorList>
    </citation>
    <scope>NUCLEOTIDE SEQUENCE [LARGE SCALE GENOMIC DNA]</scope>
    <source>
        <strain evidence="4 5">DSM 5391</strain>
    </source>
</reference>
<evidence type="ECO:0000313" key="4">
    <source>
        <dbReference type="EMBL" id="MBB6445149.1"/>
    </source>
</evidence>
<evidence type="ECO:0000259" key="3">
    <source>
        <dbReference type="PROSITE" id="PS51272"/>
    </source>
</evidence>
<dbReference type="InterPro" id="IPR025303">
    <property type="entry name" value="PdaC"/>
</dbReference>
<feature type="domain" description="SLH" evidence="3">
    <location>
        <begin position="27"/>
        <end position="90"/>
    </location>
</feature>
<name>A0A7X0HQW3_9BACI</name>